<gene>
    <name evidence="1" type="ORF">LCGC14_2984340</name>
</gene>
<comment type="caution">
    <text evidence="1">The sequence shown here is derived from an EMBL/GenBank/DDBJ whole genome shotgun (WGS) entry which is preliminary data.</text>
</comment>
<sequence>VIKDDHPVVAAVLDILRQHIEKLEKENCKLKERVLHVERQCGVRQWY</sequence>
<reference evidence="1" key="1">
    <citation type="journal article" date="2015" name="Nature">
        <title>Complex archaea that bridge the gap between prokaryotes and eukaryotes.</title>
        <authorList>
            <person name="Spang A."/>
            <person name="Saw J.H."/>
            <person name="Jorgensen S.L."/>
            <person name="Zaremba-Niedzwiedzka K."/>
            <person name="Martijn J."/>
            <person name="Lind A.E."/>
            <person name="van Eijk R."/>
            <person name="Schleper C."/>
            <person name="Guy L."/>
            <person name="Ettema T.J."/>
        </authorList>
    </citation>
    <scope>NUCLEOTIDE SEQUENCE</scope>
</reference>
<accession>A0A0F8ZD68</accession>
<protein>
    <submittedName>
        <fullName evidence="1">Uncharacterized protein</fullName>
    </submittedName>
</protein>
<proteinExistence type="predicted"/>
<organism evidence="1">
    <name type="scientific">marine sediment metagenome</name>
    <dbReference type="NCBI Taxonomy" id="412755"/>
    <lineage>
        <taxon>unclassified sequences</taxon>
        <taxon>metagenomes</taxon>
        <taxon>ecological metagenomes</taxon>
    </lineage>
</organism>
<dbReference type="AlphaFoldDB" id="A0A0F8ZD68"/>
<dbReference type="EMBL" id="LAZR01061028">
    <property type="protein sequence ID" value="KKK64429.1"/>
    <property type="molecule type" value="Genomic_DNA"/>
</dbReference>
<name>A0A0F8ZD68_9ZZZZ</name>
<feature type="non-terminal residue" evidence="1">
    <location>
        <position position="1"/>
    </location>
</feature>
<evidence type="ECO:0000313" key="1">
    <source>
        <dbReference type="EMBL" id="KKK64429.1"/>
    </source>
</evidence>